<dbReference type="EMBL" id="CP002426">
    <property type="protein sequence ID" value="ADX81910.1"/>
    <property type="molecule type" value="Genomic_DNA"/>
</dbReference>
<reference evidence="1 2" key="1">
    <citation type="journal article" date="2011" name="J. Bacteriol.">
        <title>Genome analyses of icelandic strains of Sulfolobus islandicus, model organisms for genetic and virus-host interaction studies.</title>
        <authorList>
            <person name="Guo L."/>
            <person name="Brugger K."/>
            <person name="Liu C."/>
            <person name="Shah S.A."/>
            <person name="Zheng H."/>
            <person name="Zhu Y."/>
            <person name="Wang S."/>
            <person name="Lillestol R.K."/>
            <person name="Chen L."/>
            <person name="Frank J."/>
            <person name="Prangishvili D."/>
            <person name="Paulin L."/>
            <person name="She Q."/>
            <person name="Huang L."/>
            <person name="Garrett R.A."/>
        </authorList>
    </citation>
    <scope>NUCLEOTIDE SEQUENCE [LARGE SCALE GENOMIC DNA]</scope>
    <source>
        <strain evidence="1 2">HVE10/4</strain>
    </source>
</reference>
<dbReference type="HOGENOM" id="CLU_1902028_0_0_2"/>
<evidence type="ECO:0000313" key="2">
    <source>
        <dbReference type="Proteomes" id="UP000006395"/>
    </source>
</evidence>
<dbReference type="Proteomes" id="UP000006395">
    <property type="component" value="Chromosome"/>
</dbReference>
<dbReference type="AlphaFoldDB" id="F0NNF2"/>
<keyword evidence="2" id="KW-1185">Reference proteome</keyword>
<protein>
    <submittedName>
        <fullName evidence="1">Uncharacterized protein</fullName>
    </submittedName>
</protein>
<sequence>MSKCKNLYRISIFSESMLNLLLIKNIGPFYYFSNNVTASLPYSVGKYVLGLVGIDSLDPKVISEVRESWHLAMDKVKTQSSLISKVIISPITIQQYFNFTEAYNHGYNGNDSDMAIEGVPSRGRWGERSLDYY</sequence>
<accession>F0NNF2</accession>
<gene>
    <name evidence="1" type="ordered locus">SiH_0548</name>
</gene>
<organism evidence="1 2">
    <name type="scientific">Saccharolobus islandicus (strain HVE10/4)</name>
    <name type="common">Sulfolobus islandicus</name>
    <dbReference type="NCBI Taxonomy" id="930943"/>
    <lineage>
        <taxon>Archaea</taxon>
        <taxon>Thermoproteota</taxon>
        <taxon>Thermoprotei</taxon>
        <taxon>Sulfolobales</taxon>
        <taxon>Sulfolobaceae</taxon>
        <taxon>Saccharolobus</taxon>
    </lineage>
</organism>
<name>F0NNF2_SACI0</name>
<evidence type="ECO:0000313" key="1">
    <source>
        <dbReference type="EMBL" id="ADX81910.1"/>
    </source>
</evidence>
<dbReference type="KEGG" id="sih:SiH_0548"/>
<proteinExistence type="predicted"/>